<organism evidence="1 2">
    <name type="scientific">Puccinia graminis f. sp. tritici (strain CRL 75-36-700-3 / race SCCL)</name>
    <name type="common">Black stem rust fungus</name>
    <dbReference type="NCBI Taxonomy" id="418459"/>
    <lineage>
        <taxon>Eukaryota</taxon>
        <taxon>Fungi</taxon>
        <taxon>Dikarya</taxon>
        <taxon>Basidiomycota</taxon>
        <taxon>Pucciniomycotina</taxon>
        <taxon>Pucciniomycetes</taxon>
        <taxon>Pucciniales</taxon>
        <taxon>Pucciniaceae</taxon>
        <taxon>Puccinia</taxon>
    </lineage>
</organism>
<dbReference type="HOGENOM" id="CLU_058865_1_0_1"/>
<dbReference type="RefSeq" id="XP_003333257.2">
    <property type="nucleotide sequence ID" value="XM_003333209.2"/>
</dbReference>
<evidence type="ECO:0000313" key="2">
    <source>
        <dbReference type="Proteomes" id="UP000008783"/>
    </source>
</evidence>
<protein>
    <submittedName>
        <fullName evidence="1">Uncharacterized protein</fullName>
    </submittedName>
</protein>
<keyword evidence="2" id="KW-1185">Reference proteome</keyword>
<sequence>MKTITKPHLSSDTPLNSTRKVNSLYSVVLPKSTSPLCRSISSFTRTLLELNIKSSEAWRVFPPEQDFQAASSLPHSILIRPISKIPESAVNLKSEKIPILFRVLYLEDLTASGFPGATFAWQHPWESGWNQLIAHFILKHWRHAHQHGVFKLFYIDPVEASNQELHMGTLHRWFLGRAEGLRLGRFSGIRVNNKKKSEFKSKLRSQLQKHRQQTLSTLDISEENKLLFGPIKCSSETEKQPDKSLVKVPLWWRSSEFNLLAEKLDKIHIHKKTNTKGPKYVQSYTIENRQSSHTTPAPPTFSDVPTNLPRNCYSPEYINTLSDTQKRLLNPKPSINFATLFSEIDRFGEIISLYFTHSSYSSITEQTCTLHHPPKEHSA</sequence>
<proteinExistence type="predicted"/>
<dbReference type="VEuPathDB" id="FungiDB:PGTG_14177"/>
<name>E3KX68_PUCGT</name>
<dbReference type="AlphaFoldDB" id="E3KX68"/>
<dbReference type="OrthoDB" id="2505024at2759"/>
<evidence type="ECO:0000313" key="1">
    <source>
        <dbReference type="EMBL" id="EFP88838.2"/>
    </source>
</evidence>
<gene>
    <name evidence="1" type="ORF">PGTG_14177</name>
</gene>
<dbReference type="InParanoid" id="E3KX68"/>
<dbReference type="GeneID" id="10541953"/>
<dbReference type="EMBL" id="DS178317">
    <property type="protein sequence ID" value="EFP88838.2"/>
    <property type="molecule type" value="Genomic_DNA"/>
</dbReference>
<reference key="1">
    <citation type="submission" date="2007-01" db="EMBL/GenBank/DDBJ databases">
        <title>The Genome Sequence of Puccinia graminis f. sp. tritici Strain CRL 75-36-700-3.</title>
        <authorList>
            <consortium name="The Broad Institute Genome Sequencing Platform"/>
            <person name="Birren B."/>
            <person name="Lander E."/>
            <person name="Galagan J."/>
            <person name="Nusbaum C."/>
            <person name="Devon K."/>
            <person name="Cuomo C."/>
            <person name="Jaffe D."/>
            <person name="Butler J."/>
            <person name="Alvarez P."/>
            <person name="Gnerre S."/>
            <person name="Grabherr M."/>
            <person name="Mauceli E."/>
            <person name="Brockman W."/>
            <person name="Young S."/>
            <person name="LaButti K."/>
            <person name="Sykes S."/>
            <person name="DeCaprio D."/>
            <person name="Crawford M."/>
            <person name="Koehrsen M."/>
            <person name="Engels R."/>
            <person name="Montgomery P."/>
            <person name="Pearson M."/>
            <person name="Howarth C."/>
            <person name="Larson L."/>
            <person name="White J."/>
            <person name="Zeng Q."/>
            <person name="Kodira C."/>
            <person name="Yandava C."/>
            <person name="Alvarado L."/>
            <person name="O'Leary S."/>
            <person name="Szabo L."/>
            <person name="Dean R."/>
            <person name="Schein J."/>
        </authorList>
    </citation>
    <scope>NUCLEOTIDE SEQUENCE</scope>
    <source>
        <strain>CRL 75-36-700-3</strain>
    </source>
</reference>
<reference evidence="2" key="2">
    <citation type="journal article" date="2011" name="Proc. Natl. Acad. Sci. U.S.A.">
        <title>Obligate biotrophy features unraveled by the genomic analysis of rust fungi.</title>
        <authorList>
            <person name="Duplessis S."/>
            <person name="Cuomo C.A."/>
            <person name="Lin Y.-C."/>
            <person name="Aerts A."/>
            <person name="Tisserant E."/>
            <person name="Veneault-Fourrey C."/>
            <person name="Joly D.L."/>
            <person name="Hacquard S."/>
            <person name="Amselem J."/>
            <person name="Cantarel B.L."/>
            <person name="Chiu R."/>
            <person name="Coutinho P.M."/>
            <person name="Feau N."/>
            <person name="Field M."/>
            <person name="Frey P."/>
            <person name="Gelhaye E."/>
            <person name="Goldberg J."/>
            <person name="Grabherr M.G."/>
            <person name="Kodira C.D."/>
            <person name="Kohler A."/>
            <person name="Kuees U."/>
            <person name="Lindquist E.A."/>
            <person name="Lucas S.M."/>
            <person name="Mago R."/>
            <person name="Mauceli E."/>
            <person name="Morin E."/>
            <person name="Murat C."/>
            <person name="Pangilinan J.L."/>
            <person name="Park R."/>
            <person name="Pearson M."/>
            <person name="Quesneville H."/>
            <person name="Rouhier N."/>
            <person name="Sakthikumar S."/>
            <person name="Salamov A.A."/>
            <person name="Schmutz J."/>
            <person name="Selles B."/>
            <person name="Shapiro H."/>
            <person name="Tanguay P."/>
            <person name="Tuskan G.A."/>
            <person name="Henrissat B."/>
            <person name="Van de Peer Y."/>
            <person name="Rouze P."/>
            <person name="Ellis J.G."/>
            <person name="Dodds P.N."/>
            <person name="Schein J.E."/>
            <person name="Zhong S."/>
            <person name="Hamelin R.C."/>
            <person name="Grigoriev I.V."/>
            <person name="Szabo L.J."/>
            <person name="Martin F."/>
        </authorList>
    </citation>
    <scope>NUCLEOTIDE SEQUENCE [LARGE SCALE GENOMIC DNA]</scope>
    <source>
        <strain evidence="2">CRL 75-36-700-3 / race SCCL</strain>
    </source>
</reference>
<dbReference type="Proteomes" id="UP000008783">
    <property type="component" value="Unassembled WGS sequence"/>
</dbReference>
<dbReference type="KEGG" id="pgr:PGTG_14177"/>
<accession>E3KX68</accession>